<keyword evidence="9" id="KW-0812">Transmembrane</keyword>
<proteinExistence type="predicted"/>
<evidence type="ECO:0000256" key="7">
    <source>
        <dbReference type="ARBA" id="ARBA00022840"/>
    </source>
</evidence>
<evidence type="ECO:0000259" key="12">
    <source>
        <dbReference type="Pfam" id="PF13796"/>
    </source>
</evidence>
<name>A0ABP5GDG3_9MICC</name>
<feature type="domain" description="Signal transduction histidine kinase subgroup 3 dimerisation and phosphoacceptor" evidence="11">
    <location>
        <begin position="398"/>
        <end position="463"/>
    </location>
</feature>
<gene>
    <name evidence="13" type="ORF">GCM10009720_24990</name>
</gene>
<dbReference type="GO" id="GO:0016301">
    <property type="term" value="F:kinase activity"/>
    <property type="evidence" value="ECO:0007669"/>
    <property type="project" value="UniProtKB-KW"/>
</dbReference>
<evidence type="ECO:0000313" key="14">
    <source>
        <dbReference type="Proteomes" id="UP001501461"/>
    </source>
</evidence>
<evidence type="ECO:0000256" key="2">
    <source>
        <dbReference type="ARBA" id="ARBA00012438"/>
    </source>
</evidence>
<feature type="transmembrane region" description="Helical" evidence="9">
    <location>
        <begin position="156"/>
        <end position="178"/>
    </location>
</feature>
<evidence type="ECO:0000256" key="1">
    <source>
        <dbReference type="ARBA" id="ARBA00000085"/>
    </source>
</evidence>
<protein>
    <recommendedName>
        <fullName evidence="2">histidine kinase</fullName>
        <ecNumber evidence="2">2.7.13.3</ecNumber>
    </recommendedName>
</protein>
<feature type="domain" description="Histidine kinase/HSP90-like ATPase" evidence="10">
    <location>
        <begin position="515"/>
        <end position="606"/>
    </location>
</feature>
<comment type="caution">
    <text evidence="13">The sequence shown here is derived from an EMBL/GenBank/DDBJ whole genome shotgun (WGS) entry which is preliminary data.</text>
</comment>
<keyword evidence="5" id="KW-0547">Nucleotide-binding</keyword>
<dbReference type="InterPro" id="IPR025828">
    <property type="entry name" value="Put_sensor_dom"/>
</dbReference>
<comment type="catalytic activity">
    <reaction evidence="1">
        <text>ATP + protein L-histidine = ADP + protein N-phospho-L-histidine.</text>
        <dbReference type="EC" id="2.7.13.3"/>
    </reaction>
</comment>
<dbReference type="InterPro" id="IPR036890">
    <property type="entry name" value="HATPase_C_sf"/>
</dbReference>
<sequence length="606" mass="63992">MLTGMPIALFSFSLLLSLTVASLATMVIWVGILLLPLTLLIASAFAALSRARLKWWGGTTELVSYRPLGPGVLGKLPVITEPRRWLDLFFETLITFPLRVTNVVLAVTWTIAGLGGMTYFFWSVFIPGERAFIQLLQTLVPAIVPPGNTAQYVVDAAVAVALGVFFLVTLSPLVNGLASFDAWLTRALLGGRHNPAATGAPGDDTVAVEAEGQESFSATAWSWTGAIFASVVLLAVGWPVVAVIYSINAAVVMGLAIMHCGAIVMTLRWTWPGLIVATVASGAFMLVTASAGVAVWPWPVTVFLTQCAVLIVAGMVRPWYYAVSGWSASVILTIVGLLTVAPQLPAGAMANSIVFVSVSAGVVVAATLSRMWIRNAGRLKAAERTSAMQDRRSKELTERNRIARELHDVVAHSMSVISVQAATAQYRNPGIDERSQREFDEIASSSRQALAEMRMLLSILRNEDDPPTVPTPGLADIDALIDATRVSGTAIHYRGLGAADEAVVGHVAPATGLAAYRTVQEALSNALRHAPGTQVDVALEVAAGRDDTHWIHIAVTNGPPPQDIVETPGSGLGLAGIRERTAAVGGTCEAGPTPAGGFAVYANLPL</sequence>
<feature type="domain" description="Putative sensor" evidence="12">
    <location>
        <begin position="2"/>
        <end position="189"/>
    </location>
</feature>
<dbReference type="Pfam" id="PF02518">
    <property type="entry name" value="HATPase_c"/>
    <property type="match status" value="1"/>
</dbReference>
<feature type="transmembrane region" description="Helical" evidence="9">
    <location>
        <begin position="103"/>
        <end position="122"/>
    </location>
</feature>
<dbReference type="Proteomes" id="UP001501461">
    <property type="component" value="Unassembled WGS sequence"/>
</dbReference>
<feature type="transmembrane region" description="Helical" evidence="9">
    <location>
        <begin position="353"/>
        <end position="373"/>
    </location>
</feature>
<keyword evidence="9" id="KW-1133">Transmembrane helix</keyword>
<reference evidence="14" key="1">
    <citation type="journal article" date="2019" name="Int. J. Syst. Evol. Microbiol.">
        <title>The Global Catalogue of Microorganisms (GCM) 10K type strain sequencing project: providing services to taxonomists for standard genome sequencing and annotation.</title>
        <authorList>
            <consortium name="The Broad Institute Genomics Platform"/>
            <consortium name="The Broad Institute Genome Sequencing Center for Infectious Disease"/>
            <person name="Wu L."/>
            <person name="Ma J."/>
        </authorList>
    </citation>
    <scope>NUCLEOTIDE SEQUENCE [LARGE SCALE GENOMIC DNA]</scope>
    <source>
        <strain evidence="14">JCM 13595</strain>
    </source>
</reference>
<evidence type="ECO:0000313" key="13">
    <source>
        <dbReference type="EMBL" id="GAA2043194.1"/>
    </source>
</evidence>
<dbReference type="Pfam" id="PF07730">
    <property type="entry name" value="HisKA_3"/>
    <property type="match status" value="1"/>
</dbReference>
<feature type="transmembrane region" description="Helical" evidence="9">
    <location>
        <begin position="271"/>
        <end position="289"/>
    </location>
</feature>
<dbReference type="Gene3D" id="3.30.565.10">
    <property type="entry name" value="Histidine kinase-like ATPase, C-terminal domain"/>
    <property type="match status" value="1"/>
</dbReference>
<feature type="transmembrane region" description="Helical" evidence="9">
    <location>
        <begin position="320"/>
        <end position="341"/>
    </location>
</feature>
<evidence type="ECO:0000256" key="9">
    <source>
        <dbReference type="SAM" id="Phobius"/>
    </source>
</evidence>
<dbReference type="Pfam" id="PF13796">
    <property type="entry name" value="Sensor"/>
    <property type="match status" value="1"/>
</dbReference>
<keyword evidence="9" id="KW-0472">Membrane</keyword>
<feature type="transmembrane region" description="Helical" evidence="9">
    <location>
        <begin position="33"/>
        <end position="51"/>
    </location>
</feature>
<dbReference type="PANTHER" id="PTHR24421">
    <property type="entry name" value="NITRATE/NITRITE SENSOR PROTEIN NARX-RELATED"/>
    <property type="match status" value="1"/>
</dbReference>
<keyword evidence="8" id="KW-0902">Two-component regulatory system</keyword>
<dbReference type="InterPro" id="IPR011712">
    <property type="entry name" value="Sig_transdc_His_kin_sub3_dim/P"/>
</dbReference>
<dbReference type="InterPro" id="IPR003594">
    <property type="entry name" value="HATPase_dom"/>
</dbReference>
<feature type="transmembrane region" description="Helical" evidence="9">
    <location>
        <begin position="220"/>
        <end position="238"/>
    </location>
</feature>
<dbReference type="Gene3D" id="1.20.5.1930">
    <property type="match status" value="1"/>
</dbReference>
<keyword evidence="4" id="KW-0808">Transferase</keyword>
<dbReference type="EMBL" id="BAAAMN010000049">
    <property type="protein sequence ID" value="GAA2043194.1"/>
    <property type="molecule type" value="Genomic_DNA"/>
</dbReference>
<evidence type="ECO:0000259" key="11">
    <source>
        <dbReference type="Pfam" id="PF07730"/>
    </source>
</evidence>
<organism evidence="13 14">
    <name type="scientific">Yaniella flava</name>
    <dbReference type="NCBI Taxonomy" id="287930"/>
    <lineage>
        <taxon>Bacteria</taxon>
        <taxon>Bacillati</taxon>
        <taxon>Actinomycetota</taxon>
        <taxon>Actinomycetes</taxon>
        <taxon>Micrococcales</taxon>
        <taxon>Micrococcaceae</taxon>
        <taxon>Yaniella</taxon>
    </lineage>
</organism>
<evidence type="ECO:0000256" key="8">
    <source>
        <dbReference type="ARBA" id="ARBA00023012"/>
    </source>
</evidence>
<evidence type="ECO:0000256" key="4">
    <source>
        <dbReference type="ARBA" id="ARBA00022679"/>
    </source>
</evidence>
<evidence type="ECO:0000256" key="6">
    <source>
        <dbReference type="ARBA" id="ARBA00022777"/>
    </source>
</evidence>
<dbReference type="EC" id="2.7.13.3" evidence="2"/>
<dbReference type="CDD" id="cd16917">
    <property type="entry name" value="HATPase_UhpB-NarQ-NarX-like"/>
    <property type="match status" value="1"/>
</dbReference>
<evidence type="ECO:0000256" key="3">
    <source>
        <dbReference type="ARBA" id="ARBA00022553"/>
    </source>
</evidence>
<evidence type="ECO:0000256" key="5">
    <source>
        <dbReference type="ARBA" id="ARBA00022741"/>
    </source>
</evidence>
<evidence type="ECO:0000259" key="10">
    <source>
        <dbReference type="Pfam" id="PF02518"/>
    </source>
</evidence>
<feature type="transmembrane region" description="Helical" evidence="9">
    <location>
        <begin position="295"/>
        <end position="313"/>
    </location>
</feature>
<accession>A0ABP5GDG3</accession>
<dbReference type="InterPro" id="IPR050482">
    <property type="entry name" value="Sensor_HK_TwoCompSys"/>
</dbReference>
<keyword evidence="3" id="KW-0597">Phosphoprotein</keyword>
<dbReference type="SUPFAM" id="SSF55874">
    <property type="entry name" value="ATPase domain of HSP90 chaperone/DNA topoisomerase II/histidine kinase"/>
    <property type="match status" value="1"/>
</dbReference>
<dbReference type="PANTHER" id="PTHR24421:SF10">
    <property type="entry name" value="NITRATE_NITRITE SENSOR PROTEIN NARQ"/>
    <property type="match status" value="1"/>
</dbReference>
<keyword evidence="6 13" id="KW-0418">Kinase</keyword>
<keyword evidence="14" id="KW-1185">Reference proteome</keyword>
<keyword evidence="7" id="KW-0067">ATP-binding</keyword>